<gene>
    <name evidence="2" type="ORF">ACERLL_01965</name>
</gene>
<dbReference type="Proteomes" id="UP001575181">
    <property type="component" value="Unassembled WGS sequence"/>
</dbReference>
<evidence type="ECO:0000313" key="2">
    <source>
        <dbReference type="EMBL" id="MFA9459593.1"/>
    </source>
</evidence>
<evidence type="ECO:0000313" key="3">
    <source>
        <dbReference type="Proteomes" id="UP001575181"/>
    </source>
</evidence>
<evidence type="ECO:0000256" key="1">
    <source>
        <dbReference type="SAM" id="MobiDB-lite"/>
    </source>
</evidence>
<dbReference type="EMBL" id="JBGUAW010000001">
    <property type="protein sequence ID" value="MFA9459593.1"/>
    <property type="molecule type" value="Genomic_DNA"/>
</dbReference>
<feature type="compositionally biased region" description="Basic and acidic residues" evidence="1">
    <location>
        <begin position="33"/>
        <end position="51"/>
    </location>
</feature>
<keyword evidence="3" id="KW-1185">Reference proteome</keyword>
<dbReference type="RefSeq" id="WP_373654376.1">
    <property type="nucleotide sequence ID" value="NZ_JBGUAW010000001.1"/>
</dbReference>
<organism evidence="2 3">
    <name type="scientific">Thiohalorhabdus methylotrophus</name>
    <dbReference type="NCBI Taxonomy" id="3242694"/>
    <lineage>
        <taxon>Bacteria</taxon>
        <taxon>Pseudomonadati</taxon>
        <taxon>Pseudomonadota</taxon>
        <taxon>Gammaproteobacteria</taxon>
        <taxon>Thiohalorhabdales</taxon>
        <taxon>Thiohalorhabdaceae</taxon>
        <taxon>Thiohalorhabdus</taxon>
    </lineage>
</organism>
<name>A0ABV4TSW5_9GAMM</name>
<feature type="region of interest" description="Disordered" evidence="1">
    <location>
        <begin position="33"/>
        <end position="58"/>
    </location>
</feature>
<protein>
    <submittedName>
        <fullName evidence="2">Uncharacterized protein</fullName>
    </submittedName>
</protein>
<comment type="caution">
    <text evidence="2">The sequence shown here is derived from an EMBL/GenBank/DDBJ whole genome shotgun (WGS) entry which is preliminary data.</text>
</comment>
<proteinExistence type="predicted"/>
<sequence length="58" mass="6682">MQIRLLFLIAAFLLGYYIGRHMERASPVRDHLKRFEKGPTDSEHATEEAFRPADGPQP</sequence>
<accession>A0ABV4TSW5</accession>
<reference evidence="2 3" key="1">
    <citation type="submission" date="2024-08" db="EMBL/GenBank/DDBJ databases">
        <title>Whole-genome sequencing of halo(alkali)philic microorganisms from hypersaline lakes.</title>
        <authorList>
            <person name="Sorokin D.Y."/>
            <person name="Merkel A.Y."/>
            <person name="Messina E."/>
            <person name="Yakimov M."/>
        </authorList>
    </citation>
    <scope>NUCLEOTIDE SEQUENCE [LARGE SCALE GENOMIC DNA]</scope>
    <source>
        <strain evidence="2 3">Cl-TMA</strain>
    </source>
</reference>